<reference evidence="4 5" key="1">
    <citation type="submission" date="2019-06" db="EMBL/GenBank/DDBJ databases">
        <title>Wine fermentation using esterase from Monascus purpureus.</title>
        <authorList>
            <person name="Geng C."/>
            <person name="Zhang Y."/>
        </authorList>
    </citation>
    <scope>NUCLEOTIDE SEQUENCE [LARGE SCALE GENOMIC DNA]</scope>
    <source>
        <strain evidence="4">HQ1</strain>
    </source>
</reference>
<dbReference type="Pfam" id="PF00701">
    <property type="entry name" value="DHDPS"/>
    <property type="match status" value="1"/>
</dbReference>
<dbReference type="InterPro" id="IPR002220">
    <property type="entry name" value="DapA-like"/>
</dbReference>
<dbReference type="SMART" id="SM01130">
    <property type="entry name" value="DHDPS"/>
    <property type="match status" value="1"/>
</dbReference>
<dbReference type="PRINTS" id="PR00146">
    <property type="entry name" value="DHPICSNTHASE"/>
</dbReference>
<dbReference type="Proteomes" id="UP000319663">
    <property type="component" value="Unassembled WGS sequence"/>
</dbReference>
<dbReference type="PANTHER" id="PTHR12128:SF52">
    <property type="entry name" value="4-HYDROXY-2-OXOGLUTARATE ALDOLASE, MITOCHONDRIAL-RELATED"/>
    <property type="match status" value="1"/>
</dbReference>
<proteinExistence type="inferred from homology"/>
<organism evidence="4 5">
    <name type="scientific">Monascus purpureus</name>
    <name type="common">Red mold</name>
    <name type="synonym">Monascus anka</name>
    <dbReference type="NCBI Taxonomy" id="5098"/>
    <lineage>
        <taxon>Eukaryota</taxon>
        <taxon>Fungi</taxon>
        <taxon>Dikarya</taxon>
        <taxon>Ascomycota</taxon>
        <taxon>Pezizomycotina</taxon>
        <taxon>Eurotiomycetes</taxon>
        <taxon>Eurotiomycetidae</taxon>
        <taxon>Eurotiales</taxon>
        <taxon>Aspergillaceae</taxon>
        <taxon>Monascus</taxon>
    </lineage>
</organism>
<feature type="active site" description="Schiff-base intermediate with substrate" evidence="2">
    <location>
        <position position="175"/>
    </location>
</feature>
<dbReference type="CDD" id="cd00408">
    <property type="entry name" value="DHDPS-like"/>
    <property type="match status" value="1"/>
</dbReference>
<keyword evidence="1" id="KW-0456">Lyase</keyword>
<dbReference type="Gene3D" id="3.20.20.70">
    <property type="entry name" value="Aldolase class I"/>
    <property type="match status" value="1"/>
</dbReference>
<evidence type="ECO:0000313" key="4">
    <source>
        <dbReference type="EMBL" id="TQB68348.1"/>
    </source>
</evidence>
<dbReference type="SUPFAM" id="SSF51569">
    <property type="entry name" value="Aldolase"/>
    <property type="match status" value="1"/>
</dbReference>
<evidence type="ECO:0008006" key="6">
    <source>
        <dbReference type="Google" id="ProtNLM"/>
    </source>
</evidence>
<dbReference type="InterPro" id="IPR013785">
    <property type="entry name" value="Aldolase_TIM"/>
</dbReference>
<dbReference type="GO" id="GO:0008840">
    <property type="term" value="F:4-hydroxy-tetrahydrodipicolinate synthase activity"/>
    <property type="evidence" value="ECO:0007669"/>
    <property type="project" value="TreeGrafter"/>
</dbReference>
<evidence type="ECO:0000256" key="2">
    <source>
        <dbReference type="PIRSR" id="PIRSR001365-1"/>
    </source>
</evidence>
<protein>
    <recommendedName>
        <fullName evidence="6">4-hydroxy-2-oxoglutarate aldolase, mitochondrial</fullName>
    </recommendedName>
</protein>
<evidence type="ECO:0000256" key="3">
    <source>
        <dbReference type="PIRSR" id="PIRSR001365-2"/>
    </source>
</evidence>
<comment type="caution">
    <text evidence="4">The sequence shown here is derived from an EMBL/GenBank/DDBJ whole genome shotgun (WGS) entry which is preliminary data.</text>
</comment>
<comment type="similarity">
    <text evidence="1">Belongs to the DapA family.</text>
</comment>
<dbReference type="PANTHER" id="PTHR12128">
    <property type="entry name" value="DIHYDRODIPICOLINATE SYNTHASE"/>
    <property type="match status" value="1"/>
</dbReference>
<evidence type="ECO:0000256" key="1">
    <source>
        <dbReference type="PIRNR" id="PIRNR001365"/>
    </source>
</evidence>
<dbReference type="AlphaFoldDB" id="A0A507QIM3"/>
<evidence type="ECO:0000313" key="5">
    <source>
        <dbReference type="Proteomes" id="UP000319663"/>
    </source>
</evidence>
<dbReference type="OrthoDB" id="191315at2759"/>
<dbReference type="EMBL" id="VIFY01000225">
    <property type="protein sequence ID" value="TQB68348.1"/>
    <property type="molecule type" value="Genomic_DNA"/>
</dbReference>
<dbReference type="STRING" id="5098.A0A507QIM3"/>
<name>A0A507QIM3_MONPU</name>
<gene>
    <name evidence="4" type="ORF">MPDQ_003584</name>
</gene>
<dbReference type="PIRSF" id="PIRSF001365">
    <property type="entry name" value="DHDPS"/>
    <property type="match status" value="1"/>
</dbReference>
<accession>A0A507QIM3</accession>
<feature type="active site" description="Proton donor/acceptor" evidence="2">
    <location>
        <position position="146"/>
    </location>
</feature>
<feature type="binding site" evidence="3">
    <location>
        <position position="238"/>
    </location>
    <ligand>
        <name>pyruvate</name>
        <dbReference type="ChEBI" id="CHEBI:15361"/>
    </ligand>
</feature>
<sequence>MTRPSRLLKQGIYVPTVAFFTESDEVDIPTTKKHAVHLASAGVAGITVQGSNGEAVHLDREERNSITAATRSALDENGFTSVPVIVGCGAQSTRETIRLCHDAAEAGGDYVLVLPPCYYKSMMARDVLLQFFRDVADASPLPVLIYNYPGAVAGIDLDSDDVIALAQHDNIVGIKLTCGNTGKLARIASAVAASGNNLKSDSSNGVQNGNSSNHRFVTFGGSADFTLQTLVAGGDGVIAGVANLIPRACVKLMQLYQDGKVEEAQKLQSLVARADWVTIRTGFVGVKAALEAFWGYKGCEPRRPCVRLGAGELERLKTELQEAVEVENKL</sequence>
<keyword evidence="5" id="KW-1185">Reference proteome</keyword>